<protein>
    <submittedName>
        <fullName evidence="2">Nucleotide modification associated domain 4</fullName>
    </submittedName>
</protein>
<evidence type="ECO:0000313" key="2">
    <source>
        <dbReference type="EMBL" id="DAF57821.1"/>
    </source>
</evidence>
<dbReference type="EMBL" id="BK032739">
    <property type="protein sequence ID" value="DAF57821.1"/>
    <property type="molecule type" value="Genomic_DNA"/>
</dbReference>
<organism evidence="2">
    <name type="scientific">Siphoviridae sp. ctm8l1</name>
    <dbReference type="NCBI Taxonomy" id="2827930"/>
    <lineage>
        <taxon>Viruses</taxon>
        <taxon>Duplodnaviria</taxon>
        <taxon>Heunggongvirae</taxon>
        <taxon>Uroviricota</taxon>
        <taxon>Caudoviricetes</taxon>
    </lineage>
</organism>
<name>A0A8S5T3B3_9CAUD</name>
<dbReference type="InterPro" id="IPR040613">
    <property type="entry name" value="Nmad4"/>
</dbReference>
<accession>A0A8S5T3B3</accession>
<feature type="domain" description="Nucleotide modification associated" evidence="1">
    <location>
        <begin position="42"/>
        <end position="120"/>
    </location>
</feature>
<dbReference type="Pfam" id="PF18756">
    <property type="entry name" value="Nmad4"/>
    <property type="match status" value="1"/>
</dbReference>
<proteinExistence type="predicted"/>
<evidence type="ECO:0000259" key="1">
    <source>
        <dbReference type="Pfam" id="PF18756"/>
    </source>
</evidence>
<reference evidence="2" key="1">
    <citation type="journal article" date="2021" name="Proc. Natl. Acad. Sci. U.S.A.">
        <title>A Catalog of Tens of Thousands of Viruses from Human Metagenomes Reveals Hidden Associations with Chronic Diseases.</title>
        <authorList>
            <person name="Tisza M.J."/>
            <person name="Buck C.B."/>
        </authorList>
    </citation>
    <scope>NUCLEOTIDE SEQUENCE</scope>
    <source>
        <strain evidence="2">Ctm8l1</strain>
    </source>
</reference>
<sequence>MLRIDLIICGFRANMYIPKGKRRKRRNNTMTINEATKRYRLPNPTTPEDLECRWSKVLTFGDKIVMAGHFYNGQNQPCYFGAAYEFLTDDHTCEGMIGLRAASRVEFEDDGHAIAWAMQQ</sequence>